<sequence length="528" mass="54929">MPRRPFRTSLALLAVCFGLLASCWSVLTPPFKAPDEPQHFNSVLRLVNGGGWPAPGAAYLTEGTVLATQEAGFDAGLDVLAARDPADVPSRSVVTGMTAPFPAPITQSYDQMSQHPPAYYLLGAGLLKALGAQHWTWDSQLLTLRLLSVALTVGAVPLIGLSAEMLTGSRPIALAAAVVPMAIPQVAHIAGGASNDALATFAGSVVVYLVVRAMTRPPTPLTLLGVGGALGLGLLTKGFMLAAIPMVALALLVPAHGLTGRRRTANALIALTAAFAVGGWWWLRNLLLYGEVQPAGDPPLPQGDGQQTVRVFLYQASVRLSQTFWGSFGWLELQVPLWLVRSGNLLVALALLGAAVWAVRRRRAGTMLALAAFPAGVFGIVLVGGGVRHFHSGQFPGLQGRYLFCALVVLGIAVAAALDLVVRSASLRAALPAAVTVAAAAISLHGLVLAADHMYRPAGGSLDEAWARWGTWGLAPAPVNGTVLGLAAAAWTTTVLVLLVQGWRTRAEAAPAPGDAADPGRPTTTLLR</sequence>
<comment type="caution">
    <text evidence="10">The sequence shown here is derived from an EMBL/GenBank/DDBJ whole genome shotgun (WGS) entry which is preliminary data.</text>
</comment>
<feature type="transmembrane region" description="Helical" evidence="8">
    <location>
        <begin position="234"/>
        <end position="253"/>
    </location>
</feature>
<feature type="chain" id="PRO_5039044519" evidence="9">
    <location>
        <begin position="28"/>
        <end position="528"/>
    </location>
</feature>
<evidence type="ECO:0000256" key="8">
    <source>
        <dbReference type="SAM" id="Phobius"/>
    </source>
</evidence>
<feature type="signal peptide" evidence="9">
    <location>
        <begin position="1"/>
        <end position="27"/>
    </location>
</feature>
<dbReference type="GO" id="GO:0016763">
    <property type="term" value="F:pentosyltransferase activity"/>
    <property type="evidence" value="ECO:0007669"/>
    <property type="project" value="TreeGrafter"/>
</dbReference>
<evidence type="ECO:0000256" key="5">
    <source>
        <dbReference type="ARBA" id="ARBA00022692"/>
    </source>
</evidence>
<feature type="transmembrane region" description="Helical" evidence="8">
    <location>
        <begin position="399"/>
        <end position="422"/>
    </location>
</feature>
<dbReference type="GO" id="GO:0009103">
    <property type="term" value="P:lipopolysaccharide biosynthetic process"/>
    <property type="evidence" value="ECO:0007669"/>
    <property type="project" value="UniProtKB-ARBA"/>
</dbReference>
<dbReference type="Proteomes" id="UP000664209">
    <property type="component" value="Unassembled WGS sequence"/>
</dbReference>
<feature type="transmembrane region" description="Helical" evidence="8">
    <location>
        <begin position="429"/>
        <end position="451"/>
    </location>
</feature>
<reference evidence="10" key="1">
    <citation type="submission" date="2021-03" db="EMBL/GenBank/DDBJ databases">
        <title>Actinotalea soli sp. nov., isolated from soil.</title>
        <authorList>
            <person name="Ping W."/>
            <person name="Zhang J."/>
        </authorList>
    </citation>
    <scope>NUCLEOTIDE SEQUENCE</scope>
    <source>
        <strain evidence="10">BY-33</strain>
    </source>
</reference>
<comment type="subcellular location">
    <subcellularLocation>
        <location evidence="1">Cell membrane</location>
        <topology evidence="1">Multi-pass membrane protein</topology>
    </subcellularLocation>
</comment>
<feature type="transmembrane region" description="Helical" evidence="8">
    <location>
        <begin position="197"/>
        <end position="214"/>
    </location>
</feature>
<keyword evidence="6 8" id="KW-1133">Transmembrane helix</keyword>
<dbReference type="AlphaFoldDB" id="A0A939LMP9"/>
<evidence type="ECO:0000256" key="2">
    <source>
        <dbReference type="ARBA" id="ARBA00022475"/>
    </source>
</evidence>
<dbReference type="RefSeq" id="WP_208054543.1">
    <property type="nucleotide sequence ID" value="NZ_JAGEMK010000001.1"/>
</dbReference>
<keyword evidence="9" id="KW-0732">Signal</keyword>
<dbReference type="PANTHER" id="PTHR33908:SF11">
    <property type="entry name" value="MEMBRANE PROTEIN"/>
    <property type="match status" value="1"/>
</dbReference>
<proteinExistence type="predicted"/>
<evidence type="ECO:0000256" key="3">
    <source>
        <dbReference type="ARBA" id="ARBA00022676"/>
    </source>
</evidence>
<evidence type="ECO:0000256" key="6">
    <source>
        <dbReference type="ARBA" id="ARBA00022989"/>
    </source>
</evidence>
<feature type="transmembrane region" description="Helical" evidence="8">
    <location>
        <begin position="338"/>
        <end position="359"/>
    </location>
</feature>
<keyword evidence="3" id="KW-0328">Glycosyltransferase</keyword>
<feature type="transmembrane region" description="Helical" evidence="8">
    <location>
        <begin position="479"/>
        <end position="500"/>
    </location>
</feature>
<dbReference type="PANTHER" id="PTHR33908">
    <property type="entry name" value="MANNOSYLTRANSFERASE YKCB-RELATED"/>
    <property type="match status" value="1"/>
</dbReference>
<evidence type="ECO:0000313" key="10">
    <source>
        <dbReference type="EMBL" id="MBO1750942.1"/>
    </source>
</evidence>
<dbReference type="GO" id="GO:0005886">
    <property type="term" value="C:plasma membrane"/>
    <property type="evidence" value="ECO:0007669"/>
    <property type="project" value="UniProtKB-SubCell"/>
</dbReference>
<keyword evidence="2" id="KW-1003">Cell membrane</keyword>
<evidence type="ECO:0000256" key="1">
    <source>
        <dbReference type="ARBA" id="ARBA00004651"/>
    </source>
</evidence>
<accession>A0A939LMP9</accession>
<evidence type="ECO:0000313" key="11">
    <source>
        <dbReference type="Proteomes" id="UP000664209"/>
    </source>
</evidence>
<organism evidence="10 11">
    <name type="scientific">Actinotalea soli</name>
    <dbReference type="NCBI Taxonomy" id="2819234"/>
    <lineage>
        <taxon>Bacteria</taxon>
        <taxon>Bacillati</taxon>
        <taxon>Actinomycetota</taxon>
        <taxon>Actinomycetes</taxon>
        <taxon>Micrococcales</taxon>
        <taxon>Cellulomonadaceae</taxon>
        <taxon>Actinotalea</taxon>
    </lineage>
</organism>
<evidence type="ECO:0000256" key="7">
    <source>
        <dbReference type="ARBA" id="ARBA00023136"/>
    </source>
</evidence>
<feature type="transmembrane region" description="Helical" evidence="8">
    <location>
        <begin position="265"/>
        <end position="283"/>
    </location>
</feature>
<dbReference type="PROSITE" id="PS51257">
    <property type="entry name" value="PROKAR_LIPOPROTEIN"/>
    <property type="match status" value="1"/>
</dbReference>
<dbReference type="Pfam" id="PF09913">
    <property type="entry name" value="DUF2142"/>
    <property type="match status" value="1"/>
</dbReference>
<keyword evidence="5 8" id="KW-0812">Transmembrane</keyword>
<evidence type="ECO:0000256" key="9">
    <source>
        <dbReference type="SAM" id="SignalP"/>
    </source>
</evidence>
<name>A0A939LMP9_9CELL</name>
<feature type="transmembrane region" description="Helical" evidence="8">
    <location>
        <begin position="144"/>
        <end position="166"/>
    </location>
</feature>
<keyword evidence="11" id="KW-1185">Reference proteome</keyword>
<dbReference type="InterPro" id="IPR050297">
    <property type="entry name" value="LipidA_mod_glycosyltrf_83"/>
</dbReference>
<dbReference type="EMBL" id="JAGEMK010000001">
    <property type="protein sequence ID" value="MBO1750942.1"/>
    <property type="molecule type" value="Genomic_DNA"/>
</dbReference>
<protein>
    <submittedName>
        <fullName evidence="10">DUF2142 domain-containing protein</fullName>
    </submittedName>
</protein>
<evidence type="ECO:0000256" key="4">
    <source>
        <dbReference type="ARBA" id="ARBA00022679"/>
    </source>
</evidence>
<feature type="transmembrane region" description="Helical" evidence="8">
    <location>
        <begin position="366"/>
        <end position="387"/>
    </location>
</feature>
<keyword evidence="4" id="KW-0808">Transferase</keyword>
<keyword evidence="7 8" id="KW-0472">Membrane</keyword>
<gene>
    <name evidence="10" type="ORF">J4G33_03910</name>
</gene>
<dbReference type="InterPro" id="IPR018674">
    <property type="entry name" value="DUF2142_membrane"/>
</dbReference>